<feature type="domain" description="SRCR" evidence="9">
    <location>
        <begin position="274"/>
        <end position="374"/>
    </location>
</feature>
<evidence type="ECO:0000256" key="3">
    <source>
        <dbReference type="ARBA" id="ARBA00023157"/>
    </source>
</evidence>
<keyword evidence="2" id="KW-0677">Repeat</keyword>
<evidence type="ECO:0000256" key="7">
    <source>
        <dbReference type="SAM" id="MobiDB-lite"/>
    </source>
</evidence>
<dbReference type="RefSeq" id="XP_022082203.1">
    <property type="nucleotide sequence ID" value="XM_022226511.1"/>
</dbReference>
<dbReference type="GeneID" id="110974711"/>
<dbReference type="PANTHER" id="PTHR48071">
    <property type="entry name" value="SRCR DOMAIN-CONTAINING PROTEIN"/>
    <property type="match status" value="1"/>
</dbReference>
<proteinExistence type="predicted"/>
<name>A0A8B7XN03_ACAPL</name>
<evidence type="ECO:0000313" key="11">
    <source>
        <dbReference type="RefSeq" id="XP_022082203.1"/>
    </source>
</evidence>
<dbReference type="FunFam" id="3.10.250.10:FF:000007">
    <property type="entry name" value="Soluble scavenger receptor cysteine-rich domain-containing protein SSC5D"/>
    <property type="match status" value="2"/>
</dbReference>
<reference evidence="11" key="1">
    <citation type="submission" date="2025-08" db="UniProtKB">
        <authorList>
            <consortium name="RefSeq"/>
        </authorList>
    </citation>
    <scope>IDENTIFICATION</scope>
</reference>
<feature type="disulfide bond" evidence="6">
    <location>
        <begin position="312"/>
        <end position="373"/>
    </location>
</feature>
<evidence type="ECO:0000256" key="2">
    <source>
        <dbReference type="ARBA" id="ARBA00022737"/>
    </source>
</evidence>
<feature type="region of interest" description="Disordered" evidence="7">
    <location>
        <begin position="466"/>
        <end position="563"/>
    </location>
</feature>
<dbReference type="PANTHER" id="PTHR48071:SF28">
    <property type="entry name" value="SRCR DOMAIN-CONTAINING PROTEIN"/>
    <property type="match status" value="1"/>
</dbReference>
<evidence type="ECO:0000256" key="8">
    <source>
        <dbReference type="SAM" id="Phobius"/>
    </source>
</evidence>
<keyword evidence="1" id="KW-0732">Signal</keyword>
<feature type="disulfide bond" evidence="6">
    <location>
        <begin position="232"/>
        <end position="242"/>
    </location>
</feature>
<accession>A0A8B7XN03</accession>
<comment type="caution">
    <text evidence="6">Lacks conserved residue(s) required for the propagation of feature annotation.</text>
</comment>
<evidence type="ECO:0000256" key="4">
    <source>
        <dbReference type="ARBA" id="ARBA00023170"/>
    </source>
</evidence>
<dbReference type="FunFam" id="3.10.250.10:FF:000001">
    <property type="entry name" value="Lysyl oxidase 4 isoform X1"/>
    <property type="match status" value="1"/>
</dbReference>
<keyword evidence="8" id="KW-0472">Membrane</keyword>
<evidence type="ECO:0000313" key="10">
    <source>
        <dbReference type="Proteomes" id="UP000694845"/>
    </source>
</evidence>
<feature type="compositionally biased region" description="Pro residues" evidence="7">
    <location>
        <begin position="481"/>
        <end position="493"/>
    </location>
</feature>
<gene>
    <name evidence="11" type="primary">LOC110974711</name>
</gene>
<dbReference type="InterPro" id="IPR001190">
    <property type="entry name" value="SRCR"/>
</dbReference>
<keyword evidence="8" id="KW-0812">Transmembrane</keyword>
<feature type="domain" description="SRCR" evidence="9">
    <location>
        <begin position="161"/>
        <end position="264"/>
    </location>
</feature>
<dbReference type="AlphaFoldDB" id="A0A8B7XN03"/>
<dbReference type="Pfam" id="PF00530">
    <property type="entry name" value="SRCR"/>
    <property type="match status" value="3"/>
</dbReference>
<feature type="compositionally biased region" description="Pro residues" evidence="7">
    <location>
        <begin position="552"/>
        <end position="563"/>
    </location>
</feature>
<dbReference type="KEGG" id="aplc:110974711"/>
<keyword evidence="3 6" id="KW-1015">Disulfide bond</keyword>
<sequence>MDTRRKLLAIMGLMMSNTRGLRLGAFVTLSIAWASGLISGEINTDQNSIRLVNGSTVYQGRVEIYRNDTWGRICDSGWGMDDAYVACRQLGYGTAKNATGGTSFPPGGGLYWMDRVACDGEEESLAKCSFDGWGVISGCPLRDTAAGVVCQAYEPTDAVTIRLEGSSNSYEGRVQVFYSGAWGTICSDHWGLAEANVACGQLGFDGVQVATDAKTLFGADLTSPMYLSGLRCQGIETNLAQCARDSWLDDKCSSQDCDAGVVCISEDTPADGDLRLTGGSTASAGRLEIYHLGVWGTVCDDDWTENAATVACRELGYNGVEFALDHTDYGRHTGTIHLDNVHCTGRESRLTYCSHNGWGEHNCVHSEDVTLRCADESPDPAPPSTGTISLPMSSIIGIIIACSVIVSCALMIVRYLHYRQKISLTANRNNRVRALSRPDSANSFRYPIRGSSGLFLVNGMRVDPTLPPHGLEPPDYSSSPWKPPELPQEPPPSYEATVAHYPEARTDGVSSPVAPDYDATLLPNAVDFGQQPSPYQRRHGLGESVSSFEPTSTPPSSPMPPVD</sequence>
<protein>
    <submittedName>
        <fullName evidence="11">Scavenger receptor cysteine-rich domain-containing group B protein-like isoform X1</fullName>
    </submittedName>
</protein>
<feature type="domain" description="SRCR" evidence="9">
    <location>
        <begin position="49"/>
        <end position="151"/>
    </location>
</feature>
<keyword evidence="8" id="KW-1133">Transmembrane helix</keyword>
<dbReference type="SMART" id="SM00202">
    <property type="entry name" value="SR"/>
    <property type="match status" value="3"/>
</dbReference>
<evidence type="ECO:0000256" key="5">
    <source>
        <dbReference type="ARBA" id="ARBA00023180"/>
    </source>
</evidence>
<dbReference type="InterPro" id="IPR036772">
    <property type="entry name" value="SRCR-like_dom_sf"/>
</dbReference>
<dbReference type="PROSITE" id="PS00420">
    <property type="entry name" value="SRCR_1"/>
    <property type="match status" value="2"/>
</dbReference>
<feature type="disulfide bond" evidence="6">
    <location>
        <begin position="343"/>
        <end position="353"/>
    </location>
</feature>
<organism evidence="10 11">
    <name type="scientific">Acanthaster planci</name>
    <name type="common">Crown-of-thorns starfish</name>
    <dbReference type="NCBI Taxonomy" id="133434"/>
    <lineage>
        <taxon>Eukaryota</taxon>
        <taxon>Metazoa</taxon>
        <taxon>Echinodermata</taxon>
        <taxon>Eleutherozoa</taxon>
        <taxon>Asterozoa</taxon>
        <taxon>Asteroidea</taxon>
        <taxon>Valvatacea</taxon>
        <taxon>Valvatida</taxon>
        <taxon>Acanthasteridae</taxon>
        <taxon>Acanthaster</taxon>
    </lineage>
</organism>
<dbReference type="SUPFAM" id="SSF56487">
    <property type="entry name" value="SRCR-like"/>
    <property type="match status" value="3"/>
</dbReference>
<evidence type="ECO:0000256" key="6">
    <source>
        <dbReference type="PROSITE-ProRule" id="PRU00196"/>
    </source>
</evidence>
<evidence type="ECO:0000256" key="1">
    <source>
        <dbReference type="ARBA" id="ARBA00022729"/>
    </source>
</evidence>
<keyword evidence="4" id="KW-0675">Receptor</keyword>
<feature type="disulfide bond" evidence="6">
    <location>
        <begin position="118"/>
        <end position="128"/>
    </location>
</feature>
<dbReference type="GO" id="GO:0016020">
    <property type="term" value="C:membrane"/>
    <property type="evidence" value="ECO:0007669"/>
    <property type="project" value="InterPro"/>
</dbReference>
<dbReference type="PROSITE" id="PS50287">
    <property type="entry name" value="SRCR_2"/>
    <property type="match status" value="3"/>
</dbReference>
<keyword evidence="10" id="KW-1185">Reference proteome</keyword>
<dbReference type="Gene3D" id="3.10.250.10">
    <property type="entry name" value="SRCR-like domain"/>
    <property type="match status" value="3"/>
</dbReference>
<evidence type="ECO:0000259" key="9">
    <source>
        <dbReference type="PROSITE" id="PS50287"/>
    </source>
</evidence>
<keyword evidence="5" id="KW-0325">Glycoprotein</keyword>
<dbReference type="PRINTS" id="PR00258">
    <property type="entry name" value="SPERACTRCPTR"/>
</dbReference>
<feature type="disulfide bond" evidence="6">
    <location>
        <begin position="299"/>
        <end position="363"/>
    </location>
</feature>
<dbReference type="OrthoDB" id="536948at2759"/>
<feature type="transmembrane region" description="Helical" evidence="8">
    <location>
        <begin position="392"/>
        <end position="413"/>
    </location>
</feature>
<dbReference type="Proteomes" id="UP000694845">
    <property type="component" value="Unplaced"/>
</dbReference>